<dbReference type="AlphaFoldDB" id="A0A557RJN2"/>
<sequence>MLAMIHRSTRRILMLSAVAIALAGCRADEVELTVNSTQLRSALAGNEVVAEFQAVFTHDRPLNTRQSAQVDDVWSVLDEYMDISDFSRENVDGGLKVTIEGEIPVRTSRTARDAYYLSLTESRTFNGLHRVNLQAGEQFEAMRQALAAVNFELDMAKHHPTVMTVTGRSSRLIAPSAAMADEAHLVYEGRLDGSVSFRQAGEGFDQTGPGFFIRLDG</sequence>
<evidence type="ECO:0000313" key="3">
    <source>
        <dbReference type="Proteomes" id="UP000316688"/>
    </source>
</evidence>
<gene>
    <name evidence="2" type="ORF">FPL11_04595</name>
</gene>
<evidence type="ECO:0000256" key="1">
    <source>
        <dbReference type="SAM" id="SignalP"/>
    </source>
</evidence>
<dbReference type="Proteomes" id="UP000316688">
    <property type="component" value="Unassembled WGS sequence"/>
</dbReference>
<name>A0A557RJN2_9GAMM</name>
<organism evidence="2 3">
    <name type="scientific">Spiribacter aquaticus</name>
    <dbReference type="NCBI Taxonomy" id="1935996"/>
    <lineage>
        <taxon>Bacteria</taxon>
        <taxon>Pseudomonadati</taxon>
        <taxon>Pseudomonadota</taxon>
        <taxon>Gammaproteobacteria</taxon>
        <taxon>Chromatiales</taxon>
        <taxon>Ectothiorhodospiraceae</taxon>
        <taxon>Spiribacter</taxon>
    </lineage>
</organism>
<keyword evidence="1" id="KW-0732">Signal</keyword>
<keyword evidence="3" id="KW-1185">Reference proteome</keyword>
<accession>A0A557RJN2</accession>
<reference evidence="2 3" key="1">
    <citation type="submission" date="2019-07" db="EMBL/GenBank/DDBJ databases">
        <title>Reclasification of Spiribacter aquaticus.</title>
        <authorList>
            <person name="Leon M.J."/>
            <person name="Sanchez-Porro C."/>
            <person name="Ventosa A."/>
        </authorList>
    </citation>
    <scope>NUCLEOTIDE SEQUENCE [LARGE SCALE GENOMIC DNA]</scope>
    <source>
        <strain evidence="2 3">SP30</strain>
    </source>
</reference>
<feature type="signal peptide" evidence="1">
    <location>
        <begin position="1"/>
        <end position="23"/>
    </location>
</feature>
<protein>
    <submittedName>
        <fullName evidence="2">Uncharacterized protein</fullName>
    </submittedName>
</protein>
<dbReference type="RefSeq" id="WP_144347618.1">
    <property type="nucleotide sequence ID" value="NZ_VMKP01000002.1"/>
</dbReference>
<evidence type="ECO:0000313" key="2">
    <source>
        <dbReference type="EMBL" id="TVO65365.1"/>
    </source>
</evidence>
<comment type="caution">
    <text evidence="2">The sequence shown here is derived from an EMBL/GenBank/DDBJ whole genome shotgun (WGS) entry which is preliminary data.</text>
</comment>
<dbReference type="EMBL" id="VMKP01000002">
    <property type="protein sequence ID" value="TVO65365.1"/>
    <property type="molecule type" value="Genomic_DNA"/>
</dbReference>
<proteinExistence type="predicted"/>
<feature type="chain" id="PRO_5021780765" evidence="1">
    <location>
        <begin position="24"/>
        <end position="217"/>
    </location>
</feature>
<dbReference type="PROSITE" id="PS51257">
    <property type="entry name" value="PROKAR_LIPOPROTEIN"/>
    <property type="match status" value="1"/>
</dbReference>